<comment type="caution">
    <text evidence="3">The sequence shown here is derived from an EMBL/GenBank/DDBJ whole genome shotgun (WGS) entry which is preliminary data.</text>
</comment>
<dbReference type="EMBL" id="MU839828">
    <property type="protein sequence ID" value="KAK1759670.1"/>
    <property type="molecule type" value="Genomic_DNA"/>
</dbReference>
<feature type="transmembrane region" description="Helical" evidence="2">
    <location>
        <begin position="77"/>
        <end position="99"/>
    </location>
</feature>
<feature type="region of interest" description="Disordered" evidence="1">
    <location>
        <begin position="205"/>
        <end position="313"/>
    </location>
</feature>
<feature type="compositionally biased region" description="Low complexity" evidence="1">
    <location>
        <begin position="351"/>
        <end position="360"/>
    </location>
</feature>
<evidence type="ECO:0000313" key="4">
    <source>
        <dbReference type="Proteomes" id="UP001239445"/>
    </source>
</evidence>
<feature type="compositionally biased region" description="Low complexity" evidence="1">
    <location>
        <begin position="225"/>
        <end position="245"/>
    </location>
</feature>
<feature type="transmembrane region" description="Helical" evidence="2">
    <location>
        <begin position="14"/>
        <end position="34"/>
    </location>
</feature>
<proteinExistence type="predicted"/>
<protein>
    <recommendedName>
        <fullName evidence="5">MARVEL domain-containing protein</fullName>
    </recommendedName>
</protein>
<dbReference type="AlphaFoldDB" id="A0AAJ0BKL1"/>
<feature type="region of interest" description="Disordered" evidence="1">
    <location>
        <begin position="330"/>
        <end position="435"/>
    </location>
</feature>
<evidence type="ECO:0008006" key="5">
    <source>
        <dbReference type="Google" id="ProtNLM"/>
    </source>
</evidence>
<keyword evidence="4" id="KW-1185">Reference proteome</keyword>
<name>A0AAJ0BKL1_9PEZI</name>
<feature type="compositionally biased region" description="Pro residues" evidence="1">
    <location>
        <begin position="257"/>
        <end position="275"/>
    </location>
</feature>
<evidence type="ECO:0000256" key="2">
    <source>
        <dbReference type="SAM" id="Phobius"/>
    </source>
</evidence>
<feature type="compositionally biased region" description="Low complexity" evidence="1">
    <location>
        <begin position="278"/>
        <end position="291"/>
    </location>
</feature>
<reference evidence="3" key="1">
    <citation type="submission" date="2023-06" db="EMBL/GenBank/DDBJ databases">
        <title>Genome-scale phylogeny and comparative genomics of the fungal order Sordariales.</title>
        <authorList>
            <consortium name="Lawrence Berkeley National Laboratory"/>
            <person name="Hensen N."/>
            <person name="Bonometti L."/>
            <person name="Westerberg I."/>
            <person name="Brannstrom I.O."/>
            <person name="Guillou S."/>
            <person name="Cros-Aarteil S."/>
            <person name="Calhoun S."/>
            <person name="Haridas S."/>
            <person name="Kuo A."/>
            <person name="Mondo S."/>
            <person name="Pangilinan J."/>
            <person name="Riley R."/>
            <person name="Labutti K."/>
            <person name="Andreopoulos B."/>
            <person name="Lipzen A."/>
            <person name="Chen C."/>
            <person name="Yanf M."/>
            <person name="Daum C."/>
            <person name="Ng V."/>
            <person name="Clum A."/>
            <person name="Steindorff A."/>
            <person name="Ohm R."/>
            <person name="Martin F."/>
            <person name="Silar P."/>
            <person name="Natvig D."/>
            <person name="Lalanne C."/>
            <person name="Gautier V."/>
            <person name="Ament-Velasquez S.L."/>
            <person name="Kruys A."/>
            <person name="Hutchinson M.I."/>
            <person name="Powell A.J."/>
            <person name="Barry K."/>
            <person name="Miller A.N."/>
            <person name="Grigoriev I.V."/>
            <person name="Debuchy R."/>
            <person name="Gladieux P."/>
            <person name="Thoren M.H."/>
            <person name="Johannesson H."/>
        </authorList>
    </citation>
    <scope>NUCLEOTIDE SEQUENCE</scope>
    <source>
        <strain evidence="3">PSN4</strain>
    </source>
</reference>
<keyword evidence="2" id="KW-0812">Transmembrane</keyword>
<keyword evidence="2" id="KW-0472">Membrane</keyword>
<evidence type="ECO:0000313" key="3">
    <source>
        <dbReference type="EMBL" id="KAK1759670.1"/>
    </source>
</evidence>
<feature type="compositionally biased region" description="Basic residues" evidence="1">
    <location>
        <begin position="332"/>
        <end position="350"/>
    </location>
</feature>
<sequence>MTWSLSRWLMFTRIFQLLGALTSAGLNGFLTAWISVKRLGLTQSMCVLELLICILLLYTVLALILQNTGRRTQKKGWLVTFVSLDILFCAADIAIVCMLSRAGLPDHCHGMTRADLTFPKGFDADDGTYFTTPGFSDESSGQKGQLDHFCGYERAFFIISVALVFTYIVTIVLGTLSIYETTHTKNTKVTKLLDYNVELKLLDSPLDREPLPGRSPAPPSEGIITRSASLRSTLTSSTTNNPRSSYAIPRRPIPQAVIPPLPPRRVPVVPHPKPISGPNSNSQPSSSSSSQTNDFVPVPLHDDDDDADLRMHPHQFDTDDASLVVADGMQHQPHHHQHHHHHRTPPHHHSSMSMSMSMPMLPEEEDNNSNTAAESALVSDGMRPSEPMLPPYEPGRAGGRQMMEGHGDEDSNEMRLSGYVKGETRAQGMKDSGGY</sequence>
<keyword evidence="2" id="KW-1133">Transmembrane helix</keyword>
<evidence type="ECO:0000256" key="1">
    <source>
        <dbReference type="SAM" id="MobiDB-lite"/>
    </source>
</evidence>
<feature type="transmembrane region" description="Helical" evidence="2">
    <location>
        <begin position="155"/>
        <end position="179"/>
    </location>
</feature>
<dbReference type="Proteomes" id="UP001239445">
    <property type="component" value="Unassembled WGS sequence"/>
</dbReference>
<gene>
    <name evidence="3" type="ORF">QBC47DRAFT_113674</name>
</gene>
<feature type="transmembrane region" description="Helical" evidence="2">
    <location>
        <begin position="46"/>
        <end position="65"/>
    </location>
</feature>
<accession>A0AAJ0BKL1</accession>
<feature type="compositionally biased region" description="Basic and acidic residues" evidence="1">
    <location>
        <begin position="403"/>
        <end position="413"/>
    </location>
</feature>
<organism evidence="3 4">
    <name type="scientific">Echria macrotheca</name>
    <dbReference type="NCBI Taxonomy" id="438768"/>
    <lineage>
        <taxon>Eukaryota</taxon>
        <taxon>Fungi</taxon>
        <taxon>Dikarya</taxon>
        <taxon>Ascomycota</taxon>
        <taxon>Pezizomycotina</taxon>
        <taxon>Sordariomycetes</taxon>
        <taxon>Sordariomycetidae</taxon>
        <taxon>Sordariales</taxon>
        <taxon>Schizotheciaceae</taxon>
        <taxon>Echria</taxon>
    </lineage>
</organism>